<keyword evidence="10" id="KW-1185">Reference proteome</keyword>
<keyword evidence="5" id="KW-0539">Nucleus</keyword>
<feature type="compositionally biased region" description="Basic and acidic residues" evidence="6">
    <location>
        <begin position="1"/>
        <end position="13"/>
    </location>
</feature>
<dbReference type="GO" id="GO:0008270">
    <property type="term" value="F:zinc ion binding"/>
    <property type="evidence" value="ECO:0007669"/>
    <property type="project" value="UniProtKB-KW"/>
</dbReference>
<feature type="compositionally biased region" description="Gly residues" evidence="6">
    <location>
        <begin position="716"/>
        <end position="732"/>
    </location>
</feature>
<feature type="region of interest" description="Disordered" evidence="6">
    <location>
        <begin position="795"/>
        <end position="851"/>
    </location>
</feature>
<proteinExistence type="predicted"/>
<feature type="region of interest" description="Disordered" evidence="6">
    <location>
        <begin position="454"/>
        <end position="473"/>
    </location>
</feature>
<feature type="compositionally biased region" description="Basic residues" evidence="6">
    <location>
        <begin position="985"/>
        <end position="995"/>
    </location>
</feature>
<keyword evidence="2" id="KW-0479">Metal-binding</keyword>
<dbReference type="GO" id="GO:0005634">
    <property type="term" value="C:nucleus"/>
    <property type="evidence" value="ECO:0007669"/>
    <property type="project" value="UniProtKB-SubCell"/>
</dbReference>
<dbReference type="Pfam" id="PF07967">
    <property type="entry name" value="zf-C3HC"/>
    <property type="match status" value="1"/>
</dbReference>
<evidence type="ECO:0008006" key="11">
    <source>
        <dbReference type="Google" id="ProtNLM"/>
    </source>
</evidence>
<evidence type="ECO:0000313" key="10">
    <source>
        <dbReference type="Proteomes" id="UP001633002"/>
    </source>
</evidence>
<dbReference type="InterPro" id="IPR012935">
    <property type="entry name" value="NuBaID_N"/>
</dbReference>
<feature type="region of interest" description="Disordered" evidence="6">
    <location>
        <begin position="60"/>
        <end position="89"/>
    </location>
</feature>
<feature type="compositionally biased region" description="Polar residues" evidence="6">
    <location>
        <begin position="562"/>
        <end position="573"/>
    </location>
</feature>
<evidence type="ECO:0000256" key="6">
    <source>
        <dbReference type="SAM" id="MobiDB-lite"/>
    </source>
</evidence>
<evidence type="ECO:0000313" key="9">
    <source>
        <dbReference type="EMBL" id="KAL3686944.1"/>
    </source>
</evidence>
<evidence type="ECO:0000256" key="3">
    <source>
        <dbReference type="ARBA" id="ARBA00022771"/>
    </source>
</evidence>
<evidence type="ECO:0000256" key="5">
    <source>
        <dbReference type="ARBA" id="ARBA00023242"/>
    </source>
</evidence>
<feature type="region of interest" description="Disordered" evidence="6">
    <location>
        <begin position="389"/>
        <end position="446"/>
    </location>
</feature>
<feature type="region of interest" description="Disordered" evidence="6">
    <location>
        <begin position="975"/>
        <end position="995"/>
    </location>
</feature>
<evidence type="ECO:0000256" key="1">
    <source>
        <dbReference type="ARBA" id="ARBA00004123"/>
    </source>
</evidence>
<dbReference type="AlphaFoldDB" id="A0ABD3HC51"/>
<sequence>MAEDAEKRFERAMGRLFSTAKSSSSPPTPAASSAGASNPSRVSNIARGDLLGIREITKLTSVSTPSSRPPRAAVSTSAPAHGTSHPSCRPWDRGDLLRRLATFKSLTWFGKPQAAGPVACARRGWVNVDVDLLACEGCGAHLSFPVPPSWTRVQVDNGAEAFAEQLESGHKALCAWKGNACAESLALCPPTPVAALVGGYNDRCEALLQLSGLPVISISAVEFMKASRGPQIENILAQPPPVTSSFPYENERYVSGARSGEKSETGSSYNNFYQAQRLIALCGWEPRVLPYTVDCEENTGPSTTGRTSRLVGSSDEMKVRKFRDPGPSVQLVPKSEKVEEKQDSVGNKSTSEKRLDPASAVLDCSLCKASVGLWGFSSIRRPSAAVGSGLPDMPMTPKGLPSTPKCGTSAASGIHGGSARTHRGKATANQQEDEAGEATTPAYVRPAPRGVLDLSLTIAGGPPPTQLSSPAMVPPAFGPIPGFHPTFGQAEASEVGDWVASYESQGPEARDQGVNQGGSTVGNSNERPLPADSAEGTVVDHNTDDGEVGREDDSLKRKRTDSSAVDQLSQGAAVTSGPAVATVDAEPEVEGTSRKRNRRRYGALTFARQEAGDFPRSSSVNAIDTYYNQKQENSMESVENHREDTDGNETAASGENLDMVEQLEGTETVVQAQQSGYREAASGRSVQPGEPGSSKSDEVGCDDGAETNLAVISTGTGTGGGASVGMGGGSVGMEGSHEAELQGEVNGADFSVHRTQSVAGEAEFVAEVNENQGLTGEFVPDRGLMGESVAEDVEKADVQDGRGDSHEVMHGTQPRKRRTKSEGSVEGESGESRGKRMRLDDREQTDDEATVDTTKAVILNGDSALEKEATDGHMAAVTADENNGCTTVNGPGRGPDELRIWESDAGEFDPIRQHRHFCPWVNAHVAAASSSSSSAVCGWQLTVDAVHSSLSGGLAETESTASMHKVDPLTSVRKVLGTSPSKVSPPKHPRGPVIT</sequence>
<feature type="region of interest" description="Disordered" evidence="6">
    <location>
        <begin position="630"/>
        <end position="653"/>
    </location>
</feature>
<evidence type="ECO:0000256" key="4">
    <source>
        <dbReference type="ARBA" id="ARBA00022833"/>
    </source>
</evidence>
<feature type="compositionally biased region" description="Polar residues" evidence="6">
    <location>
        <begin position="299"/>
        <end position="311"/>
    </location>
</feature>
<feature type="domain" description="C3HC-type" evidence="7">
    <location>
        <begin position="90"/>
        <end position="213"/>
    </location>
</feature>
<evidence type="ECO:0000259" key="7">
    <source>
        <dbReference type="Pfam" id="PF07967"/>
    </source>
</evidence>
<dbReference type="EMBL" id="JBJQOH010000004">
    <property type="protein sequence ID" value="KAL3686944.1"/>
    <property type="molecule type" value="Genomic_DNA"/>
</dbReference>
<feature type="compositionally biased region" description="Basic and acidic residues" evidence="6">
    <location>
        <begin position="541"/>
        <end position="555"/>
    </location>
</feature>
<feature type="domain" description="NuBaID C-terminal" evidence="8">
    <location>
        <begin position="899"/>
        <end position="946"/>
    </location>
</feature>
<dbReference type="PANTHER" id="PTHR15835">
    <property type="entry name" value="NUCLEAR-INTERACTING PARTNER OF ALK"/>
    <property type="match status" value="1"/>
</dbReference>
<evidence type="ECO:0000256" key="2">
    <source>
        <dbReference type="ARBA" id="ARBA00022723"/>
    </source>
</evidence>
<gene>
    <name evidence="9" type="ORF">R1sor_013253</name>
</gene>
<dbReference type="Pfam" id="PF08600">
    <property type="entry name" value="NuBaID_C"/>
    <property type="match status" value="1"/>
</dbReference>
<feature type="region of interest" description="Disordered" evidence="6">
    <location>
        <begin position="504"/>
        <end position="597"/>
    </location>
</feature>
<feature type="compositionally biased region" description="Low complexity" evidence="6">
    <location>
        <begin position="61"/>
        <end position="80"/>
    </location>
</feature>
<name>A0ABD3HC51_9MARC</name>
<protein>
    <recommendedName>
        <fullName evidence="11">C3HC-type domain-containing protein</fullName>
    </recommendedName>
</protein>
<dbReference type="InterPro" id="IPR013909">
    <property type="entry name" value="NuBaID_C"/>
</dbReference>
<dbReference type="Proteomes" id="UP001633002">
    <property type="component" value="Unassembled WGS sequence"/>
</dbReference>
<reference evidence="9 10" key="1">
    <citation type="submission" date="2024-09" db="EMBL/GenBank/DDBJ databases">
        <title>Chromosome-scale assembly of Riccia sorocarpa.</title>
        <authorList>
            <person name="Paukszto L."/>
        </authorList>
    </citation>
    <scope>NUCLEOTIDE SEQUENCE [LARGE SCALE GENOMIC DNA]</scope>
    <source>
        <strain evidence="9">LP-2024</strain>
        <tissue evidence="9">Aerial parts of the thallus</tissue>
    </source>
</reference>
<feature type="region of interest" description="Disordered" evidence="6">
    <location>
        <begin position="675"/>
        <end position="737"/>
    </location>
</feature>
<organism evidence="9 10">
    <name type="scientific">Riccia sorocarpa</name>
    <dbReference type="NCBI Taxonomy" id="122646"/>
    <lineage>
        <taxon>Eukaryota</taxon>
        <taxon>Viridiplantae</taxon>
        <taxon>Streptophyta</taxon>
        <taxon>Embryophyta</taxon>
        <taxon>Marchantiophyta</taxon>
        <taxon>Marchantiopsida</taxon>
        <taxon>Marchantiidae</taxon>
        <taxon>Marchantiales</taxon>
        <taxon>Ricciaceae</taxon>
        <taxon>Riccia</taxon>
    </lineage>
</organism>
<comment type="caution">
    <text evidence="9">The sequence shown here is derived from an EMBL/GenBank/DDBJ whole genome shotgun (WGS) entry which is preliminary data.</text>
</comment>
<feature type="compositionally biased region" description="Low complexity" evidence="6">
    <location>
        <begin position="18"/>
        <end position="40"/>
    </location>
</feature>
<feature type="region of interest" description="Disordered" evidence="6">
    <location>
        <begin position="1"/>
        <end position="43"/>
    </location>
</feature>
<comment type="subcellular location">
    <subcellularLocation>
        <location evidence="1">Nucleus</location>
    </subcellularLocation>
</comment>
<feature type="region of interest" description="Disordered" evidence="6">
    <location>
        <begin position="296"/>
        <end position="315"/>
    </location>
</feature>
<keyword evidence="3" id="KW-0863">Zinc-finger</keyword>
<feature type="region of interest" description="Disordered" evidence="6">
    <location>
        <begin position="320"/>
        <end position="354"/>
    </location>
</feature>
<evidence type="ECO:0000259" key="8">
    <source>
        <dbReference type="Pfam" id="PF08600"/>
    </source>
</evidence>
<dbReference type="PANTHER" id="PTHR15835:SF6">
    <property type="entry name" value="ZINC FINGER C3HC-TYPE PROTEIN 1"/>
    <property type="match status" value="1"/>
</dbReference>
<feature type="compositionally biased region" description="Basic and acidic residues" evidence="6">
    <location>
        <begin position="795"/>
        <end position="809"/>
    </location>
</feature>
<feature type="compositionally biased region" description="Basic and acidic residues" evidence="6">
    <location>
        <begin position="334"/>
        <end position="343"/>
    </location>
</feature>
<accession>A0ABD3HC51</accession>
<keyword evidence="4" id="KW-0862">Zinc</keyword>
<feature type="compositionally biased region" description="Basic and acidic residues" evidence="6">
    <location>
        <begin position="830"/>
        <end position="842"/>
    </location>
</feature>